<evidence type="ECO:0000256" key="4">
    <source>
        <dbReference type="ARBA" id="ARBA00023136"/>
    </source>
</evidence>
<organism evidence="7 8">
    <name type="scientific">Candidula unifasciata</name>
    <dbReference type="NCBI Taxonomy" id="100452"/>
    <lineage>
        <taxon>Eukaryota</taxon>
        <taxon>Metazoa</taxon>
        <taxon>Spiralia</taxon>
        <taxon>Lophotrochozoa</taxon>
        <taxon>Mollusca</taxon>
        <taxon>Gastropoda</taxon>
        <taxon>Heterobranchia</taxon>
        <taxon>Euthyneura</taxon>
        <taxon>Panpulmonata</taxon>
        <taxon>Eupulmonata</taxon>
        <taxon>Stylommatophora</taxon>
        <taxon>Helicina</taxon>
        <taxon>Helicoidea</taxon>
        <taxon>Geomitridae</taxon>
        <taxon>Candidula</taxon>
    </lineage>
</organism>
<dbReference type="Pfam" id="PF00916">
    <property type="entry name" value="Sulfate_transp"/>
    <property type="match status" value="1"/>
</dbReference>
<name>A0A8S3ZPP7_9EUPU</name>
<dbReference type="InterPro" id="IPR011547">
    <property type="entry name" value="SLC26A/SulP_dom"/>
</dbReference>
<reference evidence="7" key="1">
    <citation type="submission" date="2021-04" db="EMBL/GenBank/DDBJ databases">
        <authorList>
            <consortium name="Molecular Ecology Group"/>
        </authorList>
    </citation>
    <scope>NUCLEOTIDE SEQUENCE</scope>
</reference>
<evidence type="ECO:0000256" key="3">
    <source>
        <dbReference type="ARBA" id="ARBA00022989"/>
    </source>
</evidence>
<dbReference type="GO" id="GO:0008271">
    <property type="term" value="F:secondary active sulfate transmembrane transporter activity"/>
    <property type="evidence" value="ECO:0007669"/>
    <property type="project" value="InterPro"/>
</dbReference>
<dbReference type="GO" id="GO:0016020">
    <property type="term" value="C:membrane"/>
    <property type="evidence" value="ECO:0007669"/>
    <property type="project" value="UniProtKB-SubCell"/>
</dbReference>
<evidence type="ECO:0000256" key="2">
    <source>
        <dbReference type="ARBA" id="ARBA00022692"/>
    </source>
</evidence>
<proteinExistence type="predicted"/>
<feature type="non-terminal residue" evidence="7">
    <location>
        <position position="1"/>
    </location>
</feature>
<dbReference type="PANTHER" id="PTHR11814">
    <property type="entry name" value="SULFATE TRANSPORTER"/>
    <property type="match status" value="1"/>
</dbReference>
<evidence type="ECO:0000313" key="7">
    <source>
        <dbReference type="EMBL" id="CAG5131359.1"/>
    </source>
</evidence>
<dbReference type="PROSITE" id="PS01130">
    <property type="entry name" value="SLC26A"/>
    <property type="match status" value="1"/>
</dbReference>
<evidence type="ECO:0000259" key="6">
    <source>
        <dbReference type="Pfam" id="PF00916"/>
    </source>
</evidence>
<evidence type="ECO:0000313" key="8">
    <source>
        <dbReference type="Proteomes" id="UP000678393"/>
    </source>
</evidence>
<feature type="transmembrane region" description="Helical" evidence="5">
    <location>
        <begin position="57"/>
        <end position="76"/>
    </location>
</feature>
<dbReference type="EMBL" id="CAJHNH020004602">
    <property type="protein sequence ID" value="CAG5131359.1"/>
    <property type="molecule type" value="Genomic_DNA"/>
</dbReference>
<dbReference type="OrthoDB" id="288203at2759"/>
<feature type="transmembrane region" description="Helical" evidence="5">
    <location>
        <begin position="88"/>
        <end position="106"/>
    </location>
</feature>
<protein>
    <recommendedName>
        <fullName evidence="6">SLC26A/SulP transporter domain-containing protein</fullName>
    </recommendedName>
</protein>
<keyword evidence="4 5" id="KW-0472">Membrane</keyword>
<feature type="domain" description="SLC26A/SulP transporter" evidence="6">
    <location>
        <begin position="4"/>
        <end position="210"/>
    </location>
</feature>
<comment type="caution">
    <text evidence="7">The sequence shown here is derived from an EMBL/GenBank/DDBJ whole genome shotgun (WGS) entry which is preliminary data.</text>
</comment>
<feature type="transmembrane region" description="Helical" evidence="5">
    <location>
        <begin position="34"/>
        <end position="50"/>
    </location>
</feature>
<feature type="transmembrane region" description="Helical" evidence="5">
    <location>
        <begin position="111"/>
        <end position="133"/>
    </location>
</feature>
<keyword evidence="2 5" id="KW-0812">Transmembrane</keyword>
<comment type="subcellular location">
    <subcellularLocation>
        <location evidence="1">Membrane</location>
        <topology evidence="1">Multi-pass membrane protein</topology>
    </subcellularLocation>
</comment>
<dbReference type="InterPro" id="IPR018045">
    <property type="entry name" value="S04_transporter_CS"/>
</dbReference>
<keyword evidence="8" id="KW-1185">Reference proteome</keyword>
<gene>
    <name evidence="7" type="ORF">CUNI_LOCUS16917</name>
</gene>
<evidence type="ECO:0000256" key="1">
    <source>
        <dbReference type="ARBA" id="ARBA00004141"/>
    </source>
</evidence>
<feature type="transmembrane region" description="Helical" evidence="5">
    <location>
        <begin position="165"/>
        <end position="184"/>
    </location>
</feature>
<dbReference type="Proteomes" id="UP000678393">
    <property type="component" value="Unassembled WGS sequence"/>
</dbReference>
<evidence type="ECO:0000256" key="5">
    <source>
        <dbReference type="SAM" id="Phobius"/>
    </source>
</evidence>
<dbReference type="AlphaFoldDB" id="A0A8S3ZPP7"/>
<keyword evidence="3 5" id="KW-1133">Transmembrane helix</keyword>
<sequence length="217" mass="23303">FGAFQADLIAGLTVGLTVIPQGLAYAQVANLPPQYGLYSAFMGCFVYVFLGTSKDITLGPTAIMSLMTATFGTDLAPTLPSGEKDPTMAIVLTLISGVIELAMGILKLGILVNFISFPVISAFTSAAAITIALGQVKNILGLKNIPNEFLDMVYETCAKIPQTKVWDLTMGLVSLVIVILMRYLRTIKWKDNPDVPPSVPKIIFRKCLWLIGIGGKC</sequence>
<accession>A0A8S3ZPP7</accession>
<dbReference type="InterPro" id="IPR001902">
    <property type="entry name" value="SLC26A/SulP_fam"/>
</dbReference>